<dbReference type="EMBL" id="LZPO01097442">
    <property type="protein sequence ID" value="OBS64055.1"/>
    <property type="molecule type" value="Genomic_DNA"/>
</dbReference>
<dbReference type="STRING" id="56216.A0A1A6GE73"/>
<protein>
    <submittedName>
        <fullName evidence="1">Uncharacterized protein</fullName>
    </submittedName>
</protein>
<keyword evidence="2" id="KW-1185">Reference proteome</keyword>
<proteinExistence type="predicted"/>
<evidence type="ECO:0000313" key="1">
    <source>
        <dbReference type="EMBL" id="OBS64055.1"/>
    </source>
</evidence>
<name>A0A1A6GE73_NEOLE</name>
<comment type="caution">
    <text evidence="1">The sequence shown here is derived from an EMBL/GenBank/DDBJ whole genome shotgun (WGS) entry which is preliminary data.</text>
</comment>
<reference evidence="1 2" key="1">
    <citation type="submission" date="2016-06" db="EMBL/GenBank/DDBJ databases">
        <title>The Draft Genome Sequence and Annotation of the Desert Woodrat Neotoma lepida.</title>
        <authorList>
            <person name="Campbell M."/>
            <person name="Oakeson K.F."/>
            <person name="Yandell M."/>
            <person name="Halpert J.R."/>
            <person name="Dearing D."/>
        </authorList>
    </citation>
    <scope>NUCLEOTIDE SEQUENCE [LARGE SCALE GENOMIC DNA]</scope>
    <source>
        <strain evidence="1">417</strain>
        <tissue evidence="1">Liver</tissue>
    </source>
</reference>
<dbReference type="OrthoDB" id="10254947at2759"/>
<sequence>MSTTATLFKIGKLEGWEFFATPKIDGDKSQKPGIHLKTPDSDLDENFHSSLHYYGSLCRKLCFLPQNVLYILNNLGKVDDPMLNGCTLVHLAADWGLNSISFTVCEAGADSLLLTVEDENPQDLCENDVTIHSGDNDYLALEYPNPSLHGDEHPPYD</sequence>
<dbReference type="AlphaFoldDB" id="A0A1A6GE73"/>
<gene>
    <name evidence="1" type="ORF">A6R68_07407</name>
</gene>
<organism evidence="1 2">
    <name type="scientific">Neotoma lepida</name>
    <name type="common">Desert woodrat</name>
    <dbReference type="NCBI Taxonomy" id="56216"/>
    <lineage>
        <taxon>Eukaryota</taxon>
        <taxon>Metazoa</taxon>
        <taxon>Chordata</taxon>
        <taxon>Craniata</taxon>
        <taxon>Vertebrata</taxon>
        <taxon>Euteleostomi</taxon>
        <taxon>Mammalia</taxon>
        <taxon>Eutheria</taxon>
        <taxon>Euarchontoglires</taxon>
        <taxon>Glires</taxon>
        <taxon>Rodentia</taxon>
        <taxon>Myomorpha</taxon>
        <taxon>Muroidea</taxon>
        <taxon>Cricetidae</taxon>
        <taxon>Neotominae</taxon>
        <taxon>Neotoma</taxon>
    </lineage>
</organism>
<dbReference type="Proteomes" id="UP000092124">
    <property type="component" value="Unassembled WGS sequence"/>
</dbReference>
<evidence type="ECO:0000313" key="2">
    <source>
        <dbReference type="Proteomes" id="UP000092124"/>
    </source>
</evidence>
<accession>A0A1A6GE73</accession>